<gene>
    <name evidence="2" type="ORF">HC246_24530</name>
</gene>
<keyword evidence="1" id="KW-0812">Transmembrane</keyword>
<proteinExistence type="predicted"/>
<keyword evidence="1" id="KW-0472">Membrane</keyword>
<evidence type="ECO:0000256" key="1">
    <source>
        <dbReference type="SAM" id="Phobius"/>
    </source>
</evidence>
<name>A0ABX1LY22_9CYAN</name>
<dbReference type="RefSeq" id="WP_169366045.1">
    <property type="nucleotide sequence ID" value="NZ_JAAVJL010000005.1"/>
</dbReference>
<evidence type="ECO:0000313" key="3">
    <source>
        <dbReference type="Proteomes" id="UP000738376"/>
    </source>
</evidence>
<reference evidence="2 3" key="1">
    <citation type="submission" date="2020-03" db="EMBL/GenBank/DDBJ databases">
        <title>Draft Genome Sequence of 2-Methylisoborneol Producing Pseudanabaena yagii Strain GIHE-NHR1 Isolated from North Han River in South Korea.</title>
        <authorList>
            <person name="Jeong J."/>
        </authorList>
    </citation>
    <scope>NUCLEOTIDE SEQUENCE [LARGE SCALE GENOMIC DNA]</scope>
    <source>
        <strain evidence="2 3">GIHE-NHR1</strain>
    </source>
</reference>
<evidence type="ECO:0000313" key="2">
    <source>
        <dbReference type="EMBL" id="NMF61103.1"/>
    </source>
</evidence>
<feature type="transmembrane region" description="Helical" evidence="1">
    <location>
        <begin position="182"/>
        <end position="207"/>
    </location>
</feature>
<accession>A0ABX1LY22</accession>
<dbReference type="Proteomes" id="UP000738376">
    <property type="component" value="Unassembled WGS sequence"/>
</dbReference>
<organism evidence="2 3">
    <name type="scientific">Pseudanabaena yagii GIHE-NHR1</name>
    <dbReference type="NCBI Taxonomy" id="2722753"/>
    <lineage>
        <taxon>Bacteria</taxon>
        <taxon>Bacillati</taxon>
        <taxon>Cyanobacteriota</taxon>
        <taxon>Cyanophyceae</taxon>
        <taxon>Pseudanabaenales</taxon>
        <taxon>Pseudanabaenaceae</taxon>
        <taxon>Pseudanabaena</taxon>
        <taxon>Pseudanabaena yagii</taxon>
    </lineage>
</organism>
<comment type="caution">
    <text evidence="2">The sequence shown here is derived from an EMBL/GenBank/DDBJ whole genome shotgun (WGS) entry which is preliminary data.</text>
</comment>
<feature type="transmembrane region" description="Helical" evidence="1">
    <location>
        <begin position="113"/>
        <end position="136"/>
    </location>
</feature>
<dbReference type="EMBL" id="JAAVJL010000005">
    <property type="protein sequence ID" value="NMF61103.1"/>
    <property type="molecule type" value="Genomic_DNA"/>
</dbReference>
<sequence>MNADTSNASTTPNYSFKLTFNPEILRILSYIALILILVVGNVLTDKFVTVDPHTTAIYKLFGFNHACNALDHEPSRTVSAMLLPLWEVPFIFYVIFNFLRIQDAYREKKVPKYTYILAAVLLPIELLLTVWFRIVFVWNPEVNFLNHYIPYIGFQVLLFLVAFENILYFYAVKALPFKNNAIIAVGYLALLFVVTVLYVGIGLASALGHPVLDLINNAGQREFFKSLASFYSVLVVPVPLIASIIELKRSPQHTLSFE</sequence>
<feature type="transmembrane region" description="Helical" evidence="1">
    <location>
        <begin position="24"/>
        <end position="43"/>
    </location>
</feature>
<keyword evidence="1" id="KW-1133">Transmembrane helix</keyword>
<protein>
    <submittedName>
        <fullName evidence="2">Uncharacterized protein</fullName>
    </submittedName>
</protein>
<feature type="transmembrane region" description="Helical" evidence="1">
    <location>
        <begin position="148"/>
        <end position="170"/>
    </location>
</feature>
<feature type="transmembrane region" description="Helical" evidence="1">
    <location>
        <begin position="81"/>
        <end position="101"/>
    </location>
</feature>
<keyword evidence="3" id="KW-1185">Reference proteome</keyword>
<feature type="transmembrane region" description="Helical" evidence="1">
    <location>
        <begin position="227"/>
        <end position="247"/>
    </location>
</feature>